<accession>A0A9Q0M8A4</accession>
<evidence type="ECO:0000256" key="12">
    <source>
        <dbReference type="SAM" id="Phobius"/>
    </source>
</evidence>
<dbReference type="PIRSF" id="PIRSF000439">
    <property type="entry name" value="Oat_ACAT_DAG_ARE"/>
    <property type="match status" value="1"/>
</dbReference>
<dbReference type="Proteomes" id="UP001142055">
    <property type="component" value="Chromosome 2"/>
</dbReference>
<feature type="transmembrane region" description="Helical" evidence="12">
    <location>
        <begin position="60"/>
        <end position="81"/>
    </location>
</feature>
<dbReference type="InterPro" id="IPR004299">
    <property type="entry name" value="MBOAT_fam"/>
</dbReference>
<keyword evidence="8 9" id="KW-0012">Acyltransferase</keyword>
<dbReference type="GO" id="GO:0005789">
    <property type="term" value="C:endoplasmic reticulum membrane"/>
    <property type="evidence" value="ECO:0007669"/>
    <property type="project" value="UniProtKB-SubCell"/>
</dbReference>
<dbReference type="OMA" id="FRNFTKF"/>
<keyword evidence="4 12" id="KW-0812">Transmembrane</keyword>
<feature type="region of interest" description="Disordered" evidence="11">
    <location>
        <begin position="1"/>
        <end position="22"/>
    </location>
</feature>
<dbReference type="AlphaFoldDB" id="A0A9Q0M8A4"/>
<dbReference type="PANTHER" id="PTHR10408">
    <property type="entry name" value="STEROL O-ACYLTRANSFERASE"/>
    <property type="match status" value="1"/>
</dbReference>
<comment type="subcellular location">
    <subcellularLocation>
        <location evidence="1 9">Endoplasmic reticulum membrane</location>
        <topology evidence="1 9">Multi-pass membrane protein</topology>
    </subcellularLocation>
</comment>
<evidence type="ECO:0000256" key="10">
    <source>
        <dbReference type="PIRSR" id="PIRSR000439-1"/>
    </source>
</evidence>
<evidence type="ECO:0000256" key="9">
    <source>
        <dbReference type="PIRNR" id="PIRNR000439"/>
    </source>
</evidence>
<keyword evidence="6 12" id="KW-1133">Transmembrane helix</keyword>
<keyword evidence="14" id="KW-1185">Reference proteome</keyword>
<dbReference type="Pfam" id="PF03062">
    <property type="entry name" value="MBOAT"/>
    <property type="match status" value="1"/>
</dbReference>
<feature type="transmembrane region" description="Helical" evidence="12">
    <location>
        <begin position="101"/>
        <end position="125"/>
    </location>
</feature>
<name>A0A9Q0M8A4_BLOTA</name>
<keyword evidence="7 9" id="KW-0472">Membrane</keyword>
<sequence>MAKLKTQINTIDSSPKNNNKSLKCNEKISNIDKHHGEKHFKAQDSLLTDLIDGNQQVRAVYNLILGFVGVYSLTTIGDYIIHWKRTKQDLDLALWNVRHFYPHFIIPWIVMNFSIVFILYPLIYLRSICQQSKWKQILFNLGYLLNSSFMLIFCSLYIIYNETSLTISTALTLELMRLLMKCHSYFIEKSNPNGLNVQTKPKLKNLMYFLFAPTLIYRDEYPRNNYIRWRFVLIHLIQFVVTVIVLFTITMRFAIDRFHKTGLEPFQMSNTFEMLGSSFVYGFISSLFVFYMVLHVWHNLTAELLKFADRRYYDAWWESVSLTEFYRKWNILVQDWLYAYIYVPIHRSTNSRAIAAYAVIFISGIAHEYVLAFSLGFFFPLLFISFSLGGHIYYLMTRNRKRTNWYNIMFLVVNKLGLGLIIFGYTIEWYSRINCPLNSENSTIAVDVIQQIIPRTLSCVQLNYDGRVIF</sequence>
<evidence type="ECO:0000256" key="2">
    <source>
        <dbReference type="ARBA" id="ARBA00009010"/>
    </source>
</evidence>
<evidence type="ECO:0000256" key="7">
    <source>
        <dbReference type="ARBA" id="ARBA00023136"/>
    </source>
</evidence>
<dbReference type="GO" id="GO:0008374">
    <property type="term" value="F:O-acyltransferase activity"/>
    <property type="evidence" value="ECO:0007669"/>
    <property type="project" value="InterPro"/>
</dbReference>
<protein>
    <recommendedName>
        <fullName evidence="9">O-acyltransferase</fullName>
    </recommendedName>
</protein>
<keyword evidence="5 9" id="KW-0256">Endoplasmic reticulum</keyword>
<keyword evidence="3 9" id="KW-0808">Transferase</keyword>
<proteinExistence type="inferred from homology"/>
<reference evidence="13" key="1">
    <citation type="submission" date="2022-12" db="EMBL/GenBank/DDBJ databases">
        <title>Genome assemblies of Blomia tropicalis.</title>
        <authorList>
            <person name="Cui Y."/>
        </authorList>
    </citation>
    <scope>NUCLEOTIDE SEQUENCE</scope>
    <source>
        <tissue evidence="13">Adult mites</tissue>
    </source>
</reference>
<feature type="transmembrane region" description="Helical" evidence="12">
    <location>
        <begin position="275"/>
        <end position="297"/>
    </location>
</feature>
<dbReference type="GO" id="GO:0008203">
    <property type="term" value="P:cholesterol metabolic process"/>
    <property type="evidence" value="ECO:0007669"/>
    <property type="project" value="TreeGrafter"/>
</dbReference>
<evidence type="ECO:0000256" key="6">
    <source>
        <dbReference type="ARBA" id="ARBA00022989"/>
    </source>
</evidence>
<feature type="transmembrane region" description="Helical" evidence="12">
    <location>
        <begin position="137"/>
        <end position="158"/>
    </location>
</feature>
<feature type="transmembrane region" description="Helical" evidence="12">
    <location>
        <begin position="408"/>
        <end position="427"/>
    </location>
</feature>
<evidence type="ECO:0000313" key="13">
    <source>
        <dbReference type="EMBL" id="KAJ6220822.1"/>
    </source>
</evidence>
<feature type="transmembrane region" description="Helical" evidence="12">
    <location>
        <begin position="231"/>
        <end position="255"/>
    </location>
</feature>
<dbReference type="EMBL" id="JAPWDV010000002">
    <property type="protein sequence ID" value="KAJ6220822.1"/>
    <property type="molecule type" value="Genomic_DNA"/>
</dbReference>
<feature type="active site" evidence="10">
    <location>
        <position position="367"/>
    </location>
</feature>
<dbReference type="PANTHER" id="PTHR10408:SF8">
    <property type="entry name" value="O-ACYLTRANSFERASE"/>
    <property type="match status" value="1"/>
</dbReference>
<evidence type="ECO:0000256" key="5">
    <source>
        <dbReference type="ARBA" id="ARBA00022824"/>
    </source>
</evidence>
<evidence type="ECO:0000313" key="14">
    <source>
        <dbReference type="Proteomes" id="UP001142055"/>
    </source>
</evidence>
<comment type="caution">
    <text evidence="13">The sequence shown here is derived from an EMBL/GenBank/DDBJ whole genome shotgun (WGS) entry which is preliminary data.</text>
</comment>
<evidence type="ECO:0000256" key="1">
    <source>
        <dbReference type="ARBA" id="ARBA00004477"/>
    </source>
</evidence>
<evidence type="ECO:0000256" key="4">
    <source>
        <dbReference type="ARBA" id="ARBA00022692"/>
    </source>
</evidence>
<gene>
    <name evidence="13" type="ORF">RDWZM_006634</name>
</gene>
<organism evidence="13 14">
    <name type="scientific">Blomia tropicalis</name>
    <name type="common">Mite</name>
    <dbReference type="NCBI Taxonomy" id="40697"/>
    <lineage>
        <taxon>Eukaryota</taxon>
        <taxon>Metazoa</taxon>
        <taxon>Ecdysozoa</taxon>
        <taxon>Arthropoda</taxon>
        <taxon>Chelicerata</taxon>
        <taxon>Arachnida</taxon>
        <taxon>Acari</taxon>
        <taxon>Acariformes</taxon>
        <taxon>Sarcoptiformes</taxon>
        <taxon>Astigmata</taxon>
        <taxon>Glycyphagoidea</taxon>
        <taxon>Echimyopodidae</taxon>
        <taxon>Blomia</taxon>
    </lineage>
</organism>
<dbReference type="InterPro" id="IPR014371">
    <property type="entry name" value="Oat_ACAT_DAG_ARE"/>
</dbReference>
<evidence type="ECO:0000256" key="3">
    <source>
        <dbReference type="ARBA" id="ARBA00022679"/>
    </source>
</evidence>
<feature type="transmembrane region" description="Helical" evidence="12">
    <location>
        <begin position="377"/>
        <end position="396"/>
    </location>
</feature>
<evidence type="ECO:0000256" key="11">
    <source>
        <dbReference type="SAM" id="MobiDB-lite"/>
    </source>
</evidence>
<evidence type="ECO:0000256" key="8">
    <source>
        <dbReference type="ARBA" id="ARBA00023315"/>
    </source>
</evidence>
<comment type="similarity">
    <text evidence="2 9">Belongs to the membrane-bound acyltransferase family. Sterol o-acyltransferase subfamily.</text>
</comment>